<protein>
    <submittedName>
        <fullName evidence="3">T9SS type A sorting domain-containing protein</fullName>
    </submittedName>
</protein>
<dbReference type="RefSeq" id="WP_152758009.1">
    <property type="nucleotide sequence ID" value="NZ_WHLY01000002.1"/>
</dbReference>
<sequence length="346" mass="36957">MRKRILNYMRLAVFISAFASAGVTLGQDVVDPQIAAIQVAPNAIPVGTTATASVNFSVGGQGATTAPVGSVTIQVSFPNSYRPVPEGTPTITQTVPLFTFTYDALNRTFNGTNSVALAPGDGTQIDITVGGYTATASATTVANLSYAPQPPGNITENDNRSTTASVTGAPNPVSLISFTAQKEAQTAVLSWSTAEEINSDRFEVEHSLNGKNWRMIGSVAARGNSSSTQWYTFTDADPADGSNLYRLRMVDRDGTFDYTRARSLEFDIRLETALYPNPVSERLLLKAGDLSQIRRVELYNASGKSVLESEAITASGIDVKGLPTGFYVVRVTRTNGSTDTFKVLKQ</sequence>
<evidence type="ECO:0000313" key="3">
    <source>
        <dbReference type="EMBL" id="MPR33053.1"/>
    </source>
</evidence>
<evidence type="ECO:0000256" key="1">
    <source>
        <dbReference type="SAM" id="SignalP"/>
    </source>
</evidence>
<comment type="caution">
    <text evidence="3">The sequence shown here is derived from an EMBL/GenBank/DDBJ whole genome shotgun (WGS) entry which is preliminary data.</text>
</comment>
<reference evidence="3 4" key="1">
    <citation type="submission" date="2019-10" db="EMBL/GenBank/DDBJ databases">
        <title>Draft Genome Sequence of Cytophagaceae sp. SJW1-29.</title>
        <authorList>
            <person name="Choi A."/>
        </authorList>
    </citation>
    <scope>NUCLEOTIDE SEQUENCE [LARGE SCALE GENOMIC DNA]</scope>
    <source>
        <strain evidence="3 4">SJW1-29</strain>
    </source>
</reference>
<organism evidence="3 4">
    <name type="scientific">Salmonirosea aquatica</name>
    <dbReference type="NCBI Taxonomy" id="2654236"/>
    <lineage>
        <taxon>Bacteria</taxon>
        <taxon>Pseudomonadati</taxon>
        <taxon>Bacteroidota</taxon>
        <taxon>Cytophagia</taxon>
        <taxon>Cytophagales</taxon>
        <taxon>Spirosomataceae</taxon>
        <taxon>Salmonirosea</taxon>
    </lineage>
</organism>
<proteinExistence type="predicted"/>
<dbReference type="EMBL" id="WHLY01000002">
    <property type="protein sequence ID" value="MPR33053.1"/>
    <property type="molecule type" value="Genomic_DNA"/>
</dbReference>
<accession>A0A7C9FXL8</accession>
<evidence type="ECO:0000259" key="2">
    <source>
        <dbReference type="Pfam" id="PF18962"/>
    </source>
</evidence>
<dbReference type="Pfam" id="PF18962">
    <property type="entry name" value="Por_Secre_tail"/>
    <property type="match status" value="1"/>
</dbReference>
<keyword evidence="1" id="KW-0732">Signal</keyword>
<name>A0A7C9FXL8_9BACT</name>
<dbReference type="NCBIfam" id="TIGR04183">
    <property type="entry name" value="Por_Secre_tail"/>
    <property type="match status" value="1"/>
</dbReference>
<dbReference type="Proteomes" id="UP000479293">
    <property type="component" value="Unassembled WGS sequence"/>
</dbReference>
<dbReference type="InterPro" id="IPR026444">
    <property type="entry name" value="Secre_tail"/>
</dbReference>
<feature type="chain" id="PRO_5028902409" evidence="1">
    <location>
        <begin position="22"/>
        <end position="346"/>
    </location>
</feature>
<feature type="domain" description="Secretion system C-terminal sorting" evidence="2">
    <location>
        <begin position="274"/>
        <end position="338"/>
    </location>
</feature>
<evidence type="ECO:0000313" key="4">
    <source>
        <dbReference type="Proteomes" id="UP000479293"/>
    </source>
</evidence>
<keyword evidence="4" id="KW-1185">Reference proteome</keyword>
<gene>
    <name evidence="3" type="ORF">GBK04_06695</name>
</gene>
<dbReference type="AlphaFoldDB" id="A0A7C9FXL8"/>
<feature type="signal peptide" evidence="1">
    <location>
        <begin position="1"/>
        <end position="21"/>
    </location>
</feature>